<feature type="region of interest" description="Disordered" evidence="1">
    <location>
        <begin position="1"/>
        <end position="20"/>
    </location>
</feature>
<reference evidence="2 3" key="1">
    <citation type="submission" date="2016-09" db="EMBL/GenBank/DDBJ databases">
        <authorList>
            <person name="Capua I."/>
            <person name="De Benedictis P."/>
            <person name="Joannis T."/>
            <person name="Lombin L.H."/>
            <person name="Cattoli G."/>
        </authorList>
    </citation>
    <scope>NUCLEOTIDE SEQUENCE [LARGE SCALE GENOMIC DNA]</scope>
    <source>
        <strain evidence="2 3">IMI 309357</strain>
    </source>
</reference>
<dbReference type="AlphaFoldDB" id="A0A1G4BKN5"/>
<proteinExistence type="predicted"/>
<evidence type="ECO:0000313" key="3">
    <source>
        <dbReference type="Proteomes" id="UP000176998"/>
    </source>
</evidence>
<dbReference type="RefSeq" id="XP_022479172.1">
    <property type="nucleotide sequence ID" value="XM_022614259.1"/>
</dbReference>
<name>A0A1G4BKN5_9PEZI</name>
<dbReference type="GeneID" id="34555769"/>
<keyword evidence="3" id="KW-1185">Reference proteome</keyword>
<accession>A0A1G4BKN5</accession>
<sequence>MPLDDQGLGGSSSQRSPSIPSVDEVRDWDLFVEYTWSKPAAPIEKNLFKWHSIFELLVHLQHLILRWISQLLGQTVFKHAAFLTVSEHPNDVNSIGIVWELGTETGGDEKGVNITPMVSYFTHNKISRTKMPEDWENLFSGMDLGDPEFYHKFRQYRKAGTVKTSMTNIHETDQRQ</sequence>
<dbReference type="Proteomes" id="UP000176998">
    <property type="component" value="Unassembled WGS sequence"/>
</dbReference>
<organism evidence="2 3">
    <name type="scientific">Colletotrichum orchidophilum</name>
    <dbReference type="NCBI Taxonomy" id="1209926"/>
    <lineage>
        <taxon>Eukaryota</taxon>
        <taxon>Fungi</taxon>
        <taxon>Dikarya</taxon>
        <taxon>Ascomycota</taxon>
        <taxon>Pezizomycotina</taxon>
        <taxon>Sordariomycetes</taxon>
        <taxon>Hypocreomycetidae</taxon>
        <taxon>Glomerellales</taxon>
        <taxon>Glomerellaceae</taxon>
        <taxon>Colletotrichum</taxon>
    </lineage>
</organism>
<gene>
    <name evidence="2" type="ORF">CORC01_02609</name>
</gene>
<evidence type="ECO:0000313" key="2">
    <source>
        <dbReference type="EMBL" id="OHF02030.1"/>
    </source>
</evidence>
<dbReference type="EMBL" id="MJBS01000015">
    <property type="protein sequence ID" value="OHF02030.1"/>
    <property type="molecule type" value="Genomic_DNA"/>
</dbReference>
<protein>
    <submittedName>
        <fullName evidence="2">Uncharacterized protein</fullName>
    </submittedName>
</protein>
<evidence type="ECO:0000256" key="1">
    <source>
        <dbReference type="SAM" id="MobiDB-lite"/>
    </source>
</evidence>
<comment type="caution">
    <text evidence="2">The sequence shown here is derived from an EMBL/GenBank/DDBJ whole genome shotgun (WGS) entry which is preliminary data.</text>
</comment>